<protein>
    <submittedName>
        <fullName evidence="1">Uncharacterized protein</fullName>
    </submittedName>
</protein>
<evidence type="ECO:0000313" key="1">
    <source>
        <dbReference type="EMBL" id="AST58168.1"/>
    </source>
</evidence>
<sequence length="118" mass="13106">MKLNAYFYNLESANKAANYLKNMGFRAYIDIIDKYADTYNDKQNIAGTDTGPTLASLVLKSGYPFDIRKNPLLMSDPMISGMGYYDETADANIQLNIEVPDDKTNDAVKVIKSFGGLT</sequence>
<proteinExistence type="predicted"/>
<reference evidence="1 2" key="1">
    <citation type="submission" date="2016-08" db="EMBL/GenBank/DDBJ databases">
        <title>A novel genetic cassette of butanologenic Thermoanaerobacterium thermosaccharolyticum that directly convert cellulose to butanol.</title>
        <authorList>
            <person name="Li T."/>
            <person name="He J."/>
        </authorList>
    </citation>
    <scope>NUCLEOTIDE SEQUENCE [LARGE SCALE GENOMIC DNA]</scope>
    <source>
        <strain evidence="1 2">TG57</strain>
    </source>
</reference>
<accession>A0A223I0B6</accession>
<organism evidence="1 2">
    <name type="scientific">Thermoanaerobacterium thermosaccharolyticum</name>
    <name type="common">Clostridium thermosaccharolyticum</name>
    <dbReference type="NCBI Taxonomy" id="1517"/>
    <lineage>
        <taxon>Bacteria</taxon>
        <taxon>Bacillati</taxon>
        <taxon>Bacillota</taxon>
        <taxon>Clostridia</taxon>
        <taxon>Thermoanaerobacterales</taxon>
        <taxon>Thermoanaerobacteraceae</taxon>
        <taxon>Thermoanaerobacterium</taxon>
    </lineage>
</organism>
<dbReference type="OMA" id="ADTYNDK"/>
<dbReference type="EMBL" id="CP016893">
    <property type="protein sequence ID" value="AST58168.1"/>
    <property type="molecule type" value="Genomic_DNA"/>
</dbReference>
<evidence type="ECO:0000313" key="2">
    <source>
        <dbReference type="Proteomes" id="UP000214975"/>
    </source>
</evidence>
<gene>
    <name evidence="1" type="ORF">Thert_02245</name>
</gene>
<name>A0A223I0B6_THETR</name>
<dbReference type="RefSeq" id="WP_013297144.1">
    <property type="nucleotide sequence ID" value="NZ_CP016893.1"/>
</dbReference>
<dbReference type="GeneID" id="93863497"/>
<dbReference type="AlphaFoldDB" id="A0A223I0B6"/>
<dbReference type="Proteomes" id="UP000214975">
    <property type="component" value="Chromosome"/>
</dbReference>